<dbReference type="Gene3D" id="2.60.120.10">
    <property type="entry name" value="Jelly Rolls"/>
    <property type="match status" value="1"/>
</dbReference>
<dbReference type="PANTHER" id="PTHR43280">
    <property type="entry name" value="ARAC-FAMILY TRANSCRIPTIONAL REGULATOR"/>
    <property type="match status" value="1"/>
</dbReference>
<dbReference type="InterPro" id="IPR037923">
    <property type="entry name" value="HTH-like"/>
</dbReference>
<protein>
    <submittedName>
        <fullName evidence="5">AraC family transcriptional regulator, transcriptional activator of pobA</fullName>
    </submittedName>
</protein>
<dbReference type="SMART" id="SM00342">
    <property type="entry name" value="HTH_ARAC"/>
    <property type="match status" value="1"/>
</dbReference>
<keyword evidence="1" id="KW-0805">Transcription regulation</keyword>
<accession>A0A1M5JYQ2</accession>
<dbReference type="InterPro" id="IPR009057">
    <property type="entry name" value="Homeodomain-like_sf"/>
</dbReference>
<proteinExistence type="predicted"/>
<sequence>MLGNVEFVDFYGEDGTFAPQTLLYCEALVQRSEQHNWTIQPHRHRQITQVFVVLEGGVDVRLDTQQQTISAPVAIVIPEGVMHGFDWQADSQGVVLSVASPLLKEVTSNLGVTSRLDNAFVTPIPNTDRDYVAQLCQQLQHEANQPNAFQEAMLQALLQQLMIWLLRAGSDNTDDANLTKSERKVRQFRALISRHFMQQHQVGWYAKEIRVSQAHLNQICREHTGENALALIHNVLINEAKRFLVFADMPVAEIAERLGFSDPGYFNKFFKRYTQTSPAKYRKQTQ</sequence>
<name>A0A1M5JYQ2_9ALTE</name>
<dbReference type="SUPFAM" id="SSF46689">
    <property type="entry name" value="Homeodomain-like"/>
    <property type="match status" value="1"/>
</dbReference>
<dbReference type="Gene3D" id="1.10.10.60">
    <property type="entry name" value="Homeodomain-like"/>
    <property type="match status" value="1"/>
</dbReference>
<dbReference type="InterPro" id="IPR047264">
    <property type="entry name" value="Cupin_HpaA-like_N"/>
</dbReference>
<dbReference type="SUPFAM" id="SSF51215">
    <property type="entry name" value="Regulatory protein AraC"/>
    <property type="match status" value="1"/>
</dbReference>
<feature type="domain" description="HTH araC/xylS-type" evidence="4">
    <location>
        <begin position="186"/>
        <end position="284"/>
    </location>
</feature>
<dbReference type="EMBL" id="FQWD01000003">
    <property type="protein sequence ID" value="SHG45379.1"/>
    <property type="molecule type" value="Genomic_DNA"/>
</dbReference>
<evidence type="ECO:0000256" key="3">
    <source>
        <dbReference type="ARBA" id="ARBA00023163"/>
    </source>
</evidence>
<dbReference type="PRINTS" id="PR00032">
    <property type="entry name" value="HTHARAC"/>
</dbReference>
<organism evidence="5 6">
    <name type="scientific">Marisediminitalea aggregata</name>
    <dbReference type="NCBI Taxonomy" id="634436"/>
    <lineage>
        <taxon>Bacteria</taxon>
        <taxon>Pseudomonadati</taxon>
        <taxon>Pseudomonadota</taxon>
        <taxon>Gammaproteobacteria</taxon>
        <taxon>Alteromonadales</taxon>
        <taxon>Alteromonadaceae</taxon>
        <taxon>Marisediminitalea</taxon>
    </lineage>
</organism>
<evidence type="ECO:0000259" key="4">
    <source>
        <dbReference type="PROSITE" id="PS01124"/>
    </source>
</evidence>
<dbReference type="InterPro" id="IPR014710">
    <property type="entry name" value="RmlC-like_jellyroll"/>
</dbReference>
<evidence type="ECO:0000313" key="6">
    <source>
        <dbReference type="Proteomes" id="UP000184520"/>
    </source>
</evidence>
<dbReference type="CDD" id="cd06999">
    <property type="entry name" value="cupin_HpaA-like_N"/>
    <property type="match status" value="1"/>
</dbReference>
<evidence type="ECO:0000256" key="1">
    <source>
        <dbReference type="ARBA" id="ARBA00023015"/>
    </source>
</evidence>
<dbReference type="Pfam" id="PF07883">
    <property type="entry name" value="Cupin_2"/>
    <property type="match status" value="1"/>
</dbReference>
<dbReference type="GO" id="GO:0003700">
    <property type="term" value="F:DNA-binding transcription factor activity"/>
    <property type="evidence" value="ECO:0007669"/>
    <property type="project" value="InterPro"/>
</dbReference>
<dbReference type="RefSeq" id="WP_139241554.1">
    <property type="nucleotide sequence ID" value="NZ_FQWD01000003.1"/>
</dbReference>
<evidence type="ECO:0000313" key="5">
    <source>
        <dbReference type="EMBL" id="SHG45379.1"/>
    </source>
</evidence>
<dbReference type="PANTHER" id="PTHR43280:SF32">
    <property type="entry name" value="TRANSCRIPTIONAL REGULATORY PROTEIN"/>
    <property type="match status" value="1"/>
</dbReference>
<dbReference type="PROSITE" id="PS01124">
    <property type="entry name" value="HTH_ARAC_FAMILY_2"/>
    <property type="match status" value="1"/>
</dbReference>
<keyword evidence="6" id="KW-1185">Reference proteome</keyword>
<evidence type="ECO:0000256" key="2">
    <source>
        <dbReference type="ARBA" id="ARBA00023125"/>
    </source>
</evidence>
<dbReference type="InterPro" id="IPR020449">
    <property type="entry name" value="Tscrpt_reg_AraC-type_HTH"/>
</dbReference>
<dbReference type="Pfam" id="PF12833">
    <property type="entry name" value="HTH_18"/>
    <property type="match status" value="1"/>
</dbReference>
<dbReference type="AlphaFoldDB" id="A0A1M5JYQ2"/>
<dbReference type="InterPro" id="IPR018060">
    <property type="entry name" value="HTH_AraC"/>
</dbReference>
<keyword evidence="2" id="KW-0238">DNA-binding</keyword>
<dbReference type="GO" id="GO:0043565">
    <property type="term" value="F:sequence-specific DNA binding"/>
    <property type="evidence" value="ECO:0007669"/>
    <property type="project" value="InterPro"/>
</dbReference>
<gene>
    <name evidence="5" type="ORF">SAMN05216361_2297</name>
</gene>
<reference evidence="6" key="1">
    <citation type="submission" date="2016-11" db="EMBL/GenBank/DDBJ databases">
        <authorList>
            <person name="Varghese N."/>
            <person name="Submissions S."/>
        </authorList>
    </citation>
    <scope>NUCLEOTIDE SEQUENCE [LARGE SCALE GENOMIC DNA]</scope>
    <source>
        <strain evidence="6">CGMCC 1.8995</strain>
    </source>
</reference>
<dbReference type="STRING" id="634436.SAMN05216361_2297"/>
<dbReference type="InterPro" id="IPR013096">
    <property type="entry name" value="Cupin_2"/>
</dbReference>
<dbReference type="Proteomes" id="UP000184520">
    <property type="component" value="Unassembled WGS sequence"/>
</dbReference>
<dbReference type="OrthoDB" id="9814125at2"/>
<keyword evidence="3" id="KW-0804">Transcription</keyword>